<feature type="region of interest" description="Disordered" evidence="1">
    <location>
        <begin position="13"/>
        <end position="68"/>
    </location>
</feature>
<sequence>MFDLLEAREVARAALDSQSSSDDDGKPDPALKARFRDQVERSYADVGSKTETHDQGIPEDLDTAAVGRPIKEDEEVYTFRLFARPKTSGLSKSKDKGVQKVILRSPSPASGEPGFVNPRRQSAYYFTGTASIEQAQQYSKATISSEQLLQGMKTRWPGFELPWRVTILKSTGRTTIPRSEDVSQDITAKRKRSGKKRRIAVRKRVALKSAMETAARQSQAEKEAAFRDKRTRKNREKKAKKRQKAQTVQKAHDPA</sequence>
<proteinExistence type="predicted"/>
<dbReference type="InterPro" id="IPR018555">
    <property type="entry name" value="C630.06c-like"/>
</dbReference>
<comment type="caution">
    <text evidence="2">The sequence shown here is derived from an EMBL/GenBank/DDBJ whole genome shotgun (WGS) entry which is preliminary data.</text>
</comment>
<reference evidence="2 3" key="1">
    <citation type="submission" date="2024-09" db="EMBL/GenBank/DDBJ databases">
        <title>Rethinking Asexuality: The Enigmatic Case of Functional Sexual Genes in Lepraria (Stereocaulaceae).</title>
        <authorList>
            <person name="Doellman M."/>
            <person name="Sun Y."/>
            <person name="Barcenas-Pena A."/>
            <person name="Lumbsch H.T."/>
            <person name="Grewe F."/>
        </authorList>
    </citation>
    <scope>NUCLEOTIDE SEQUENCE [LARGE SCALE GENOMIC DNA]</scope>
    <source>
        <strain evidence="2 3">Grewe 0041</strain>
    </source>
</reference>
<name>A0ABR4AVA5_9LECA</name>
<gene>
    <name evidence="2" type="ORF">ABVK25_010482</name>
</gene>
<feature type="compositionally biased region" description="Basic and acidic residues" evidence="1">
    <location>
        <begin position="219"/>
        <end position="228"/>
    </location>
</feature>
<dbReference type="Pfam" id="PF09428">
    <property type="entry name" value="DUF2011"/>
    <property type="match status" value="1"/>
</dbReference>
<evidence type="ECO:0000313" key="2">
    <source>
        <dbReference type="EMBL" id="KAL2049215.1"/>
    </source>
</evidence>
<dbReference type="Proteomes" id="UP001590951">
    <property type="component" value="Unassembled WGS sequence"/>
</dbReference>
<feature type="compositionally biased region" description="Basic and acidic residues" evidence="1">
    <location>
        <begin position="23"/>
        <end position="56"/>
    </location>
</feature>
<keyword evidence="3" id="KW-1185">Reference proteome</keyword>
<organism evidence="2 3">
    <name type="scientific">Lepraria finkii</name>
    <dbReference type="NCBI Taxonomy" id="1340010"/>
    <lineage>
        <taxon>Eukaryota</taxon>
        <taxon>Fungi</taxon>
        <taxon>Dikarya</taxon>
        <taxon>Ascomycota</taxon>
        <taxon>Pezizomycotina</taxon>
        <taxon>Lecanoromycetes</taxon>
        <taxon>OSLEUM clade</taxon>
        <taxon>Lecanoromycetidae</taxon>
        <taxon>Lecanorales</taxon>
        <taxon>Lecanorineae</taxon>
        <taxon>Stereocaulaceae</taxon>
        <taxon>Lepraria</taxon>
    </lineage>
</organism>
<dbReference type="EMBL" id="JBHFEH010000068">
    <property type="protein sequence ID" value="KAL2049215.1"/>
    <property type="molecule type" value="Genomic_DNA"/>
</dbReference>
<feature type="compositionally biased region" description="Basic residues" evidence="1">
    <location>
        <begin position="229"/>
        <end position="244"/>
    </location>
</feature>
<protein>
    <submittedName>
        <fullName evidence="2">Uncharacterized protein</fullName>
    </submittedName>
</protein>
<feature type="compositionally biased region" description="Basic residues" evidence="1">
    <location>
        <begin position="189"/>
        <end position="206"/>
    </location>
</feature>
<evidence type="ECO:0000313" key="3">
    <source>
        <dbReference type="Proteomes" id="UP001590951"/>
    </source>
</evidence>
<feature type="region of interest" description="Disordered" evidence="1">
    <location>
        <begin position="179"/>
        <end position="255"/>
    </location>
</feature>
<accession>A0ABR4AVA5</accession>
<evidence type="ECO:0000256" key="1">
    <source>
        <dbReference type="SAM" id="MobiDB-lite"/>
    </source>
</evidence>